<dbReference type="EMBL" id="MT142440">
    <property type="protein sequence ID" value="QJA80897.1"/>
    <property type="molecule type" value="Genomic_DNA"/>
</dbReference>
<protein>
    <submittedName>
        <fullName evidence="1">Uncharacterized protein</fullName>
    </submittedName>
</protein>
<accession>A0A6M3IRE0</accession>
<dbReference type="EMBL" id="MT141385">
    <property type="protein sequence ID" value="QJA59808.1"/>
    <property type="molecule type" value="Genomic_DNA"/>
</dbReference>
<reference evidence="1" key="1">
    <citation type="submission" date="2020-03" db="EMBL/GenBank/DDBJ databases">
        <title>The deep terrestrial virosphere.</title>
        <authorList>
            <person name="Holmfeldt K."/>
            <person name="Nilsson E."/>
            <person name="Simone D."/>
            <person name="Lopez-Fernandez M."/>
            <person name="Wu X."/>
            <person name="de Brujin I."/>
            <person name="Lundin D."/>
            <person name="Andersson A."/>
            <person name="Bertilsson S."/>
            <person name="Dopson M."/>
        </authorList>
    </citation>
    <scope>NUCLEOTIDE SEQUENCE</scope>
    <source>
        <strain evidence="2">MM415A00623</strain>
        <strain evidence="1">MM415B01227</strain>
    </source>
</reference>
<sequence>MKGIGGVIIVGLVIWWLSQRATEAKAATIATGLSSGEIAYDSRHTHEIVPITNYATQELSVYG</sequence>
<name>A0A6M3IRE0_9ZZZZ</name>
<organism evidence="1">
    <name type="scientific">viral metagenome</name>
    <dbReference type="NCBI Taxonomy" id="1070528"/>
    <lineage>
        <taxon>unclassified sequences</taxon>
        <taxon>metagenomes</taxon>
        <taxon>organismal metagenomes</taxon>
    </lineage>
</organism>
<evidence type="ECO:0000313" key="2">
    <source>
        <dbReference type="EMBL" id="QJA80897.1"/>
    </source>
</evidence>
<dbReference type="AlphaFoldDB" id="A0A6M3IRE0"/>
<evidence type="ECO:0000313" key="1">
    <source>
        <dbReference type="EMBL" id="QJA59808.1"/>
    </source>
</evidence>
<gene>
    <name evidence="2" type="ORF">MM415A00623_0017</name>
    <name evidence="1" type="ORF">MM415B01227_0025</name>
</gene>
<proteinExistence type="predicted"/>